<evidence type="ECO:0000256" key="1">
    <source>
        <dbReference type="SAM" id="SignalP"/>
    </source>
</evidence>
<dbReference type="VEuPathDB" id="FungiDB:SCHCODRAFT_02609831"/>
<evidence type="ECO:0000313" key="3">
    <source>
        <dbReference type="Proteomes" id="UP000007431"/>
    </source>
</evidence>
<dbReference type="HOGENOM" id="CLU_060348_0_0_1"/>
<dbReference type="EMBL" id="GL377302">
    <property type="protein sequence ID" value="EFJ04009.1"/>
    <property type="molecule type" value="Genomic_DNA"/>
</dbReference>
<dbReference type="InParanoid" id="D8PKN6"/>
<dbReference type="RefSeq" id="XP_003038911.1">
    <property type="nucleotide sequence ID" value="XM_003038865.1"/>
</dbReference>
<dbReference type="CDD" id="cd00920">
    <property type="entry name" value="Cupredoxin"/>
    <property type="match status" value="2"/>
</dbReference>
<dbReference type="AlphaFoldDB" id="D8PKN6"/>
<feature type="signal peptide" evidence="1">
    <location>
        <begin position="1"/>
        <end position="20"/>
    </location>
</feature>
<name>D8PKN6_SCHCM</name>
<evidence type="ECO:0000313" key="2">
    <source>
        <dbReference type="EMBL" id="EFJ04009.1"/>
    </source>
</evidence>
<organism evidence="3">
    <name type="scientific">Schizophyllum commune (strain H4-8 / FGSC 9210)</name>
    <name type="common">Split gill fungus</name>
    <dbReference type="NCBI Taxonomy" id="578458"/>
    <lineage>
        <taxon>Eukaryota</taxon>
        <taxon>Fungi</taxon>
        <taxon>Dikarya</taxon>
        <taxon>Basidiomycota</taxon>
        <taxon>Agaricomycotina</taxon>
        <taxon>Agaricomycetes</taxon>
        <taxon>Agaricomycetidae</taxon>
        <taxon>Agaricales</taxon>
        <taxon>Schizophyllaceae</taxon>
        <taxon>Schizophyllum</taxon>
    </lineage>
</organism>
<reference evidence="2 3" key="1">
    <citation type="journal article" date="2010" name="Nat. Biotechnol.">
        <title>Genome sequence of the model mushroom Schizophyllum commune.</title>
        <authorList>
            <person name="Ohm R.A."/>
            <person name="de Jong J.F."/>
            <person name="Lugones L.G."/>
            <person name="Aerts A."/>
            <person name="Kothe E."/>
            <person name="Stajich J.E."/>
            <person name="de Vries R.P."/>
            <person name="Record E."/>
            <person name="Levasseur A."/>
            <person name="Baker S.E."/>
            <person name="Bartholomew K.A."/>
            <person name="Coutinho P.M."/>
            <person name="Erdmann S."/>
            <person name="Fowler T.J."/>
            <person name="Gathman A.C."/>
            <person name="Lombard V."/>
            <person name="Henrissat B."/>
            <person name="Knabe N."/>
            <person name="Kuees U."/>
            <person name="Lilly W.W."/>
            <person name="Lindquist E."/>
            <person name="Lucas S."/>
            <person name="Magnuson J.K."/>
            <person name="Piumi F."/>
            <person name="Raudaskoski M."/>
            <person name="Salamov A."/>
            <person name="Schmutz J."/>
            <person name="Schwarze F.W.M.R."/>
            <person name="vanKuyk P.A."/>
            <person name="Horton J.S."/>
            <person name="Grigoriev I.V."/>
            <person name="Woesten H.A.B."/>
        </authorList>
    </citation>
    <scope>NUCLEOTIDE SEQUENCE [LARGE SCALE GENOMIC DNA]</scope>
    <source>
        <strain evidence="3">H4-8 / FGSC 9210</strain>
    </source>
</reference>
<dbReference type="Gene3D" id="2.60.40.420">
    <property type="entry name" value="Cupredoxins - blue copper proteins"/>
    <property type="match status" value="2"/>
</dbReference>
<dbReference type="InterPro" id="IPR008972">
    <property type="entry name" value="Cupredoxin"/>
</dbReference>
<dbReference type="STRING" id="578458.D8PKN6"/>
<dbReference type="PANTHER" id="PTHR34883">
    <property type="entry name" value="SERINE-RICH PROTEIN, PUTATIVE-RELATED-RELATED"/>
    <property type="match status" value="1"/>
</dbReference>
<accession>D8PKN6</accession>
<gene>
    <name evidence="2" type="ORF">SCHCODRAFT_65023</name>
</gene>
<dbReference type="Proteomes" id="UP000007431">
    <property type="component" value="Unassembled WGS sequence"/>
</dbReference>
<keyword evidence="1" id="KW-0732">Signal</keyword>
<sequence>MFSFTKFFAASAILPALASAAMFDVQVGGSNGSLTFEPEAIYAAVGDQVTFHFNPKNHTVTQSSFANPCGLKEGGFDSGFEPVTEDQDVSERPTYTITVNDTNPIWVYCKQKAPANHCGKGMVFAVNCPADGPNSFTNFKNAALAFGASLEAGASATSAAAATATYTAAFNASITLPPAVAPSVVTETVTVEQSTWTTTYSSYYGSPKATPVSLEGAVHKVIVGANGTLAFDPPFVQAAPRDTIVFEFQSKNHSVVQSSFDNPCSKLAKDDVTGFSSGFHPVANDTTEWPTFNVTVNDTAPIWVYCSQKTPADHCAAGMVMAINSDESSARDFAAFQALAKQTNTSSAASNSDTTTTDDNNGAMSMPMGAAATVLSVVMGVFALAL</sequence>
<keyword evidence="3" id="KW-1185">Reference proteome</keyword>
<feature type="chain" id="PRO_5003120106" description="Phytocyanin domain-containing protein" evidence="1">
    <location>
        <begin position="21"/>
        <end position="386"/>
    </location>
</feature>
<proteinExistence type="predicted"/>
<protein>
    <recommendedName>
        <fullName evidence="4">Phytocyanin domain-containing protein</fullName>
    </recommendedName>
</protein>
<dbReference type="SUPFAM" id="SSF49503">
    <property type="entry name" value="Cupredoxins"/>
    <property type="match status" value="2"/>
</dbReference>
<dbReference type="OMA" id="NTAASHC"/>
<dbReference type="OrthoDB" id="1921208at2759"/>
<evidence type="ECO:0008006" key="4">
    <source>
        <dbReference type="Google" id="ProtNLM"/>
    </source>
</evidence>
<dbReference type="KEGG" id="scm:SCHCO_02609831"/>
<dbReference type="PANTHER" id="PTHR34883:SF15">
    <property type="entry name" value="EXTRACELLULAR SERINE-RICH PROTEIN"/>
    <property type="match status" value="1"/>
</dbReference>
<dbReference type="GeneID" id="9585200"/>
<dbReference type="eggNOG" id="ENOG502SIDF">
    <property type="taxonomic scope" value="Eukaryota"/>
</dbReference>
<dbReference type="InterPro" id="IPR052953">
    <property type="entry name" value="Ser-rich/MCO-related"/>
</dbReference>